<dbReference type="GO" id="GO:0006979">
    <property type="term" value="P:response to oxidative stress"/>
    <property type="evidence" value="ECO:0007669"/>
    <property type="project" value="InterPro"/>
</dbReference>
<dbReference type="PROSITE" id="PS50292">
    <property type="entry name" value="PEROXIDASE_3"/>
    <property type="match status" value="1"/>
</dbReference>
<proteinExistence type="predicted"/>
<evidence type="ECO:0000256" key="11">
    <source>
        <dbReference type="PROSITE-ProRule" id="PRU01005"/>
    </source>
</evidence>
<evidence type="ECO:0000256" key="3">
    <source>
        <dbReference type="ARBA" id="ARBA00022559"/>
    </source>
</evidence>
<reference evidence="14 15" key="1">
    <citation type="submission" date="2020-04" db="EMBL/GenBank/DDBJ databases">
        <authorList>
            <person name="Laetsch R D."/>
            <person name="Stevens L."/>
            <person name="Kumar S."/>
            <person name="Blaxter L. M."/>
        </authorList>
    </citation>
    <scope>NUCLEOTIDE SEQUENCE [LARGE SCALE GENOMIC DNA]</scope>
</reference>
<dbReference type="InterPro" id="IPR037120">
    <property type="entry name" value="Haem_peroxidase_sf_animal"/>
</dbReference>
<evidence type="ECO:0000256" key="2">
    <source>
        <dbReference type="ARBA" id="ARBA00012313"/>
    </source>
</evidence>
<dbReference type="PROSITE" id="PS51670">
    <property type="entry name" value="SHKT"/>
    <property type="match status" value="1"/>
</dbReference>
<keyword evidence="6 12" id="KW-0732">Signal</keyword>
<evidence type="ECO:0000256" key="9">
    <source>
        <dbReference type="ARBA" id="ARBA00023157"/>
    </source>
</evidence>
<comment type="caution">
    <text evidence="14">The sequence shown here is derived from an EMBL/GenBank/DDBJ whole genome shotgun (WGS) entry which is preliminary data.</text>
</comment>
<dbReference type="InterPro" id="IPR010255">
    <property type="entry name" value="Haem_peroxidase_sf"/>
</dbReference>
<name>A0A8S1EXS2_9PELO</name>
<keyword evidence="15" id="KW-1185">Reference proteome</keyword>
<dbReference type="Proteomes" id="UP000494206">
    <property type="component" value="Unassembled WGS sequence"/>
</dbReference>
<dbReference type="EMBL" id="CADEPM010000004">
    <property type="protein sequence ID" value="CAB3405504.1"/>
    <property type="molecule type" value="Genomic_DNA"/>
</dbReference>
<dbReference type="InterPro" id="IPR019791">
    <property type="entry name" value="Haem_peroxidase_animal"/>
</dbReference>
<keyword evidence="4 10" id="KW-0349">Heme</keyword>
<feature type="chain" id="PRO_5035729700" description="peroxidase" evidence="12">
    <location>
        <begin position="21"/>
        <end position="656"/>
    </location>
</feature>
<evidence type="ECO:0000256" key="7">
    <source>
        <dbReference type="ARBA" id="ARBA00023002"/>
    </source>
</evidence>
<evidence type="ECO:0000256" key="5">
    <source>
        <dbReference type="ARBA" id="ARBA00022723"/>
    </source>
</evidence>
<dbReference type="GO" id="GO:0140825">
    <property type="term" value="F:lactoperoxidase activity"/>
    <property type="evidence" value="ECO:0007669"/>
    <property type="project" value="UniProtKB-EC"/>
</dbReference>
<evidence type="ECO:0000256" key="12">
    <source>
        <dbReference type="SAM" id="SignalP"/>
    </source>
</evidence>
<dbReference type="SMART" id="SM00254">
    <property type="entry name" value="ShKT"/>
    <property type="match status" value="1"/>
</dbReference>
<organism evidence="14 15">
    <name type="scientific">Caenorhabditis bovis</name>
    <dbReference type="NCBI Taxonomy" id="2654633"/>
    <lineage>
        <taxon>Eukaryota</taxon>
        <taxon>Metazoa</taxon>
        <taxon>Ecdysozoa</taxon>
        <taxon>Nematoda</taxon>
        <taxon>Chromadorea</taxon>
        <taxon>Rhabditida</taxon>
        <taxon>Rhabditina</taxon>
        <taxon>Rhabditomorpha</taxon>
        <taxon>Rhabditoidea</taxon>
        <taxon>Rhabditidae</taxon>
        <taxon>Peloderinae</taxon>
        <taxon>Caenorhabditis</taxon>
    </lineage>
</organism>
<evidence type="ECO:0000313" key="14">
    <source>
        <dbReference type="EMBL" id="CAB3405504.1"/>
    </source>
</evidence>
<dbReference type="FunFam" id="1.10.640.10:FF:000007">
    <property type="entry name" value="Peroxidase mlt-7"/>
    <property type="match status" value="1"/>
</dbReference>
<keyword evidence="3" id="KW-0575">Peroxidase</keyword>
<evidence type="ECO:0000256" key="1">
    <source>
        <dbReference type="ARBA" id="ARBA00000189"/>
    </source>
</evidence>
<dbReference type="SUPFAM" id="SSF48113">
    <property type="entry name" value="Heme-dependent peroxidases"/>
    <property type="match status" value="1"/>
</dbReference>
<comment type="caution">
    <text evidence="11">Lacks conserved residue(s) required for the propagation of feature annotation.</text>
</comment>
<keyword evidence="7" id="KW-0560">Oxidoreductase</keyword>
<keyword evidence="8 10" id="KW-0408">Iron</keyword>
<dbReference type="EC" id="1.11.1.7" evidence="2"/>
<dbReference type="AlphaFoldDB" id="A0A8S1EXS2"/>
<dbReference type="GO" id="GO:0046872">
    <property type="term" value="F:metal ion binding"/>
    <property type="evidence" value="ECO:0007669"/>
    <property type="project" value="UniProtKB-KW"/>
</dbReference>
<feature type="signal peptide" evidence="12">
    <location>
        <begin position="1"/>
        <end position="20"/>
    </location>
</feature>
<dbReference type="CDD" id="cd09823">
    <property type="entry name" value="peroxinectin_like"/>
    <property type="match status" value="1"/>
</dbReference>
<dbReference type="OrthoDB" id="823504at2759"/>
<dbReference type="InterPro" id="IPR003582">
    <property type="entry name" value="ShKT_dom"/>
</dbReference>
<dbReference type="PANTHER" id="PTHR11475">
    <property type="entry name" value="OXIDASE/PEROXIDASE"/>
    <property type="match status" value="1"/>
</dbReference>
<sequence length="656" mass="72578">MRLRIFASSILLLVTTIVDCQQCRDSNLNCEFWSRRGECAINPKWMLRNCQKSCGTCSPPPPPVLPSTRTTQTSPTTRMMGFQRDEIVARTSSNPDGCNSVMAIEAETRQIFSIGQVRGRTQRMMCAEQQIPPDCSVNQCFLKKFRSIDGTCNNLARPAEGAALTAFARLLPPAYDDGFNTLVGSSKRNRPNPREVSMFLLTSSKAIPGHANSMLMQFGQFVSHDITANSAAAICGCQSAGPLCAAIPAPPSDRFRRCIAFTRSFPICGTGQFGRVREQLNENTAFIDGSGIYGSEGITARSLRFNAMLRSSVINGKVFPPMAQNNLNVGDSRSNLFVGLAALHTTFLRLHNNIAARLQNMNGHWNGDRIFQEARKIVGGVIQVITYQEFLPLLIGSAAQTQLGAYNGYNPSINPGILNEFAASAYRLHGMIQESYPILNHNYQRMGSLNFIENMMRLEGMLNGLDSIYRGLMATPSRSPQRLTVSMTERMFGGALDMAAMNIQRGRDHGLRPYNDYRRACNLPTVADFNSWREVPDAAVRQRVAQLYRSPQDVDLYVGGILEAPEAGSFVGPTFACIIAKQFKNLRDGDRYYFENPGVFTSAQLNTLRRTTLAWVLCQTGDNMSKIGRNAFEIENGSRAVPCSSITSLDMSAWRE</sequence>
<evidence type="ECO:0000259" key="13">
    <source>
        <dbReference type="PROSITE" id="PS51670"/>
    </source>
</evidence>
<feature type="disulfide bond" evidence="11">
    <location>
        <begin position="23"/>
        <end position="57"/>
    </location>
</feature>
<keyword evidence="9 11" id="KW-1015">Disulfide bond</keyword>
<dbReference type="Pfam" id="PF03098">
    <property type="entry name" value="An_peroxidase"/>
    <property type="match status" value="1"/>
</dbReference>
<evidence type="ECO:0000256" key="6">
    <source>
        <dbReference type="ARBA" id="ARBA00022729"/>
    </source>
</evidence>
<comment type="catalytic activity">
    <reaction evidence="1">
        <text>2 a phenolic donor + H2O2 = 2 a phenolic radical donor + 2 H2O</text>
        <dbReference type="Rhea" id="RHEA:56136"/>
        <dbReference type="ChEBI" id="CHEBI:15377"/>
        <dbReference type="ChEBI" id="CHEBI:16240"/>
        <dbReference type="ChEBI" id="CHEBI:139520"/>
        <dbReference type="ChEBI" id="CHEBI:139521"/>
        <dbReference type="EC" id="1.11.1.7"/>
    </reaction>
</comment>
<dbReference type="Gene3D" id="1.10.640.10">
    <property type="entry name" value="Haem peroxidase domain superfamily, animal type"/>
    <property type="match status" value="1"/>
</dbReference>
<feature type="binding site" description="axial binding residue" evidence="10">
    <location>
        <position position="429"/>
    </location>
    <ligand>
        <name>heme b</name>
        <dbReference type="ChEBI" id="CHEBI:60344"/>
    </ligand>
    <ligandPart>
        <name>Fe</name>
        <dbReference type="ChEBI" id="CHEBI:18248"/>
    </ligandPart>
</feature>
<dbReference type="Gene3D" id="1.10.10.1940">
    <property type="match status" value="1"/>
</dbReference>
<dbReference type="GO" id="GO:0005615">
    <property type="term" value="C:extracellular space"/>
    <property type="evidence" value="ECO:0007669"/>
    <property type="project" value="TreeGrafter"/>
</dbReference>
<accession>A0A8S1EXS2</accession>
<dbReference type="Pfam" id="PF01549">
    <property type="entry name" value="ShK"/>
    <property type="match status" value="1"/>
</dbReference>
<keyword evidence="5 10" id="KW-0479">Metal-binding</keyword>
<evidence type="ECO:0000256" key="8">
    <source>
        <dbReference type="ARBA" id="ARBA00023004"/>
    </source>
</evidence>
<gene>
    <name evidence="14" type="ORF">CBOVIS_LOCUS7692</name>
</gene>
<evidence type="ECO:0000256" key="4">
    <source>
        <dbReference type="ARBA" id="ARBA00022617"/>
    </source>
</evidence>
<feature type="domain" description="ShKT" evidence="13">
    <location>
        <begin position="23"/>
        <end position="57"/>
    </location>
</feature>
<dbReference type="GO" id="GO:0020037">
    <property type="term" value="F:heme binding"/>
    <property type="evidence" value="ECO:0007669"/>
    <property type="project" value="InterPro"/>
</dbReference>
<dbReference type="PRINTS" id="PR00457">
    <property type="entry name" value="ANPEROXIDASE"/>
</dbReference>
<dbReference type="PANTHER" id="PTHR11475:SF22">
    <property type="entry name" value="PEROXIDASE SKPO-1"/>
    <property type="match status" value="1"/>
</dbReference>
<evidence type="ECO:0000256" key="10">
    <source>
        <dbReference type="PIRSR" id="PIRSR619791-2"/>
    </source>
</evidence>
<evidence type="ECO:0000313" key="15">
    <source>
        <dbReference type="Proteomes" id="UP000494206"/>
    </source>
</evidence>
<protein>
    <recommendedName>
        <fullName evidence="2">peroxidase</fullName>
        <ecNumber evidence="2">1.11.1.7</ecNumber>
    </recommendedName>
</protein>